<organism evidence="2 3">
    <name type="scientific">Anabarilius grahami</name>
    <name type="common">Kanglang fish</name>
    <name type="synonym">Barilius grahami</name>
    <dbReference type="NCBI Taxonomy" id="495550"/>
    <lineage>
        <taxon>Eukaryota</taxon>
        <taxon>Metazoa</taxon>
        <taxon>Chordata</taxon>
        <taxon>Craniata</taxon>
        <taxon>Vertebrata</taxon>
        <taxon>Euteleostomi</taxon>
        <taxon>Actinopterygii</taxon>
        <taxon>Neopterygii</taxon>
        <taxon>Teleostei</taxon>
        <taxon>Ostariophysi</taxon>
        <taxon>Cypriniformes</taxon>
        <taxon>Xenocyprididae</taxon>
        <taxon>Xenocypridinae</taxon>
        <taxon>Xenocypridinae incertae sedis</taxon>
        <taxon>Anabarilius</taxon>
    </lineage>
</organism>
<gene>
    <name evidence="2" type="ORF">DPX16_1443</name>
</gene>
<evidence type="ECO:0000256" key="1">
    <source>
        <dbReference type="SAM" id="MobiDB-lite"/>
    </source>
</evidence>
<feature type="non-terminal residue" evidence="2">
    <location>
        <position position="1"/>
    </location>
</feature>
<dbReference type="OrthoDB" id="10034090at2759"/>
<dbReference type="EMBL" id="RJVU01036813">
    <property type="protein sequence ID" value="ROL46806.1"/>
    <property type="molecule type" value="Genomic_DNA"/>
</dbReference>
<accession>A0A3N0YKN3</accession>
<feature type="region of interest" description="Disordered" evidence="1">
    <location>
        <begin position="1"/>
        <end position="25"/>
    </location>
</feature>
<evidence type="ECO:0000313" key="3">
    <source>
        <dbReference type="Proteomes" id="UP000281406"/>
    </source>
</evidence>
<keyword evidence="3" id="KW-1185">Reference proteome</keyword>
<comment type="caution">
    <text evidence="2">The sequence shown here is derived from an EMBL/GenBank/DDBJ whole genome shotgun (WGS) entry which is preliminary data.</text>
</comment>
<protein>
    <submittedName>
        <fullName evidence="2">Transcription factor 4</fullName>
    </submittedName>
</protein>
<sequence length="145" mass="15507">PLQNYADGSQYGHMPSRDLGSHDSISPPYVNSRLAVCGFKAVLSGEMHRARSHHTLSGCTHLPTMLCFAAGVSVSSSEHMVKLSQAGTTDEPSREQARPLIPAPNVRILAIRPDVCLKREGDAGNAAGNVAVHLGILRRTCPSIR</sequence>
<evidence type="ECO:0000313" key="2">
    <source>
        <dbReference type="EMBL" id="ROL46806.1"/>
    </source>
</evidence>
<dbReference type="AlphaFoldDB" id="A0A3N0YKN3"/>
<proteinExistence type="predicted"/>
<name>A0A3N0YKN3_ANAGA</name>
<dbReference type="Proteomes" id="UP000281406">
    <property type="component" value="Unassembled WGS sequence"/>
</dbReference>
<reference evidence="2" key="1">
    <citation type="submission" date="2018-10" db="EMBL/GenBank/DDBJ databases">
        <title>Genome assembly for a Yunnan-Guizhou Plateau 3E fish, Anabarilius grahami (Regan), and its evolutionary and genetic applications.</title>
        <authorList>
            <person name="Jiang W."/>
        </authorList>
    </citation>
    <scope>NUCLEOTIDE SEQUENCE [LARGE SCALE GENOMIC DNA]</scope>
    <source>
        <strain evidence="2">AG-KIZ</strain>
        <tissue evidence="2">Muscle</tissue>
    </source>
</reference>